<reference evidence="1 2" key="1">
    <citation type="submission" date="2023-07" db="EMBL/GenBank/DDBJ databases">
        <title>Strategy for survival of the halotoleranting strain Dietzia MX2 from the Yakshinskoe mineral salts deposit.</title>
        <authorList>
            <person name="Kharitonova M.A."/>
            <person name="Kupriyanova-Ashina F.G."/>
            <person name="Shakirov T.R."/>
            <person name="Vafina M.S."/>
            <person name="Ilinskaya O.N."/>
        </authorList>
    </citation>
    <scope>NUCLEOTIDE SEQUENCE [LARGE SCALE GENOMIC DNA]</scope>
    <source>
        <strain evidence="1 2">MX2</strain>
    </source>
</reference>
<dbReference type="Gene3D" id="3.40.50.150">
    <property type="entry name" value="Vaccinia Virus protein VP39"/>
    <property type="match status" value="1"/>
</dbReference>
<dbReference type="InterPro" id="IPR029063">
    <property type="entry name" value="SAM-dependent_MTases_sf"/>
</dbReference>
<accession>A0ABT8GXN6</accession>
<dbReference type="Proteomes" id="UP001172702">
    <property type="component" value="Unassembled WGS sequence"/>
</dbReference>
<dbReference type="EC" id="2.1.1.-" evidence="1"/>
<organism evidence="1 2">
    <name type="scientific">Dietzia maris</name>
    <dbReference type="NCBI Taxonomy" id="37915"/>
    <lineage>
        <taxon>Bacteria</taxon>
        <taxon>Bacillati</taxon>
        <taxon>Actinomycetota</taxon>
        <taxon>Actinomycetes</taxon>
        <taxon>Mycobacteriales</taxon>
        <taxon>Dietziaceae</taxon>
        <taxon>Dietzia</taxon>
    </lineage>
</organism>
<keyword evidence="2" id="KW-1185">Reference proteome</keyword>
<keyword evidence="1" id="KW-0489">Methyltransferase</keyword>
<dbReference type="RefSeq" id="WP_301162199.1">
    <property type="nucleotide sequence ID" value="NZ_JAUHTB010000002.1"/>
</dbReference>
<dbReference type="PANTHER" id="PTHR40036:SF1">
    <property type="entry name" value="MACROCIN O-METHYLTRANSFERASE"/>
    <property type="match status" value="1"/>
</dbReference>
<dbReference type="InterPro" id="IPR008884">
    <property type="entry name" value="TylF_MeTrfase"/>
</dbReference>
<gene>
    <name evidence="1" type="ORF">QYF62_02735</name>
</gene>
<proteinExistence type="predicted"/>
<name>A0ABT8GXN6_9ACTN</name>
<evidence type="ECO:0000313" key="1">
    <source>
        <dbReference type="EMBL" id="MDN4504978.1"/>
    </source>
</evidence>
<dbReference type="Pfam" id="PF13578">
    <property type="entry name" value="Methyltransf_24"/>
    <property type="match status" value="1"/>
</dbReference>
<comment type="caution">
    <text evidence="1">The sequence shown here is derived from an EMBL/GenBank/DDBJ whole genome shotgun (WGS) entry which is preliminary data.</text>
</comment>
<dbReference type="GO" id="GO:0008168">
    <property type="term" value="F:methyltransferase activity"/>
    <property type="evidence" value="ECO:0007669"/>
    <property type="project" value="UniProtKB-KW"/>
</dbReference>
<sequence>MLSAISSPFDLDRVPLRHATPSRASSAELVATMDGARRFHTPLGVLNYALSCAPATGLAAEFGVYSGATLRRIAAQRPGAHGFDSFEGLPEDWRGSYRQGAFAVDRLPIVNDAVLHVGWFDDTLAPFLAEHQEPAAFLHLDADLYSSTATVLDAFEDRIGPGTVLAFDEYFNYPGWEEHEHLAFTEFIERTGHAFDYLAYNSRGQQVAVRIREP</sequence>
<dbReference type="EMBL" id="JAUHTB010000002">
    <property type="protein sequence ID" value="MDN4504978.1"/>
    <property type="molecule type" value="Genomic_DNA"/>
</dbReference>
<dbReference type="GO" id="GO:0032259">
    <property type="term" value="P:methylation"/>
    <property type="evidence" value="ECO:0007669"/>
    <property type="project" value="UniProtKB-KW"/>
</dbReference>
<keyword evidence="1" id="KW-0808">Transferase</keyword>
<evidence type="ECO:0000313" key="2">
    <source>
        <dbReference type="Proteomes" id="UP001172702"/>
    </source>
</evidence>
<protein>
    <submittedName>
        <fullName evidence="1">Class I SAM-dependent methyltransferase</fullName>
        <ecNumber evidence="1">2.1.1.-</ecNumber>
    </submittedName>
</protein>
<dbReference type="PANTHER" id="PTHR40036">
    <property type="entry name" value="MACROCIN O-METHYLTRANSFERASE"/>
    <property type="match status" value="1"/>
</dbReference>